<feature type="domain" description="Secretion system C-terminal sorting" evidence="1">
    <location>
        <begin position="1048"/>
        <end position="1122"/>
    </location>
</feature>
<dbReference type="InterPro" id="IPR026444">
    <property type="entry name" value="Secre_tail"/>
</dbReference>
<dbReference type="InterPro" id="IPR044023">
    <property type="entry name" value="Ig_7"/>
</dbReference>
<feature type="domain" description="Ig-like" evidence="2">
    <location>
        <begin position="235"/>
        <end position="316"/>
    </location>
</feature>
<accession>A0A501VYB3</accession>
<sequence length="1125" mass="120522">MHRRLPLPSAVSSGAPVTLYPEETFRPSFYSLLSLKKSLRLHTKLALALFSFLVCFISTATGQTLRSACAGKQETFTATYTGSSNNTRWQSSTNGNNWSNVTSGTSFGPNRTMTCTVTAAPNLDGRRYRAQYRSGRNWITISTFQLAVATAPPAGPLVSAAPACPGSSTTLLVTSPDNSFTYRWYTAPNGGGSVHTGTSFTTPALSSPDTYYVAAENACGTSARTAVPVTISQLPASPTANDNARTGPGPVTLRAAGAPAGGSYRWFLSDGTLINGATGDSYTTPTLSSTTTYYVASLNAQGCESSRVAVTATVLPASPPNTYCAGESVPLAVPQPTIFEEQRNLQWQVSTDGESWEDIKGATLNDYTVIASQANNGYSYRAQYEYRYWFFGWSSWTTETSPVTQVLVSPTPAPPTTSGASHCGEGMVTLTASGSTGSYRWYEAMAGGAPVASGAEFQTMITTNTTFYVAAVNANGCESIRRAVTASVGPTTRGGSRTDAGPVELFAAGAPAGGSYRWYTQPSGGSPISDVSGGLYTPVVSTTTTYYVSILTTDCESTRTPVTATITPASFTGNLGSNVILFHENFSGYSGNAPGMGAGGGQWDLKPVLDAPGNSTAAQASGRHYIRTSASSGASTRSLTLDDALSTKGYEQIGVIWSHRSTFEDQPDRRPSLSFSTDNGSTWRRVSGWTNNLSTSWTWANNGNYITLPAEASDAASLMLRWEVANHPVGAAYYAVDDITVIGTPTSGLNTFSWSSRPEGEDPFVISEQYPEEYTVDGVALTWSIETLNTAPSVRKVTSSQYQSTPVLAIVQTGANDQDNKTVISLDLSSPVQDLTFSILDVDRQQGQFRDDLEILGYNAGAPVSLDKKNVIHTSHQDFTGGRITSLTDYNDVASDSGEGNVTVTFRQAVDRVVINYRNAEASGNQGIGIHDLKWGTPIITPLPVELASFSAKAQQNQVVLNWRTASELNNDRFEVERSQDGRSFSRIGSVQGKGTTIQPNAYLFRDRNPGTGVNYYRLRQVDHDGTYEYSKTVFVHIKSTAVSVKAFPNPFTDFVRLELTSEETGPALALVLDGQGRVILEQQFQVAERYTTLELPTRDLAAGLYFLKVKGAGIDATTKLIKQR</sequence>
<dbReference type="Pfam" id="PF19081">
    <property type="entry name" value="Ig_7"/>
    <property type="match status" value="4"/>
</dbReference>
<dbReference type="OrthoDB" id="1466765at2"/>
<dbReference type="AlphaFoldDB" id="A0A501VYB3"/>
<protein>
    <submittedName>
        <fullName evidence="3">T9SS type A sorting domain-containing protein</fullName>
    </submittedName>
</protein>
<feature type="domain" description="Ig-like" evidence="2">
    <location>
        <begin position="153"/>
        <end position="231"/>
    </location>
</feature>
<dbReference type="Pfam" id="PF18962">
    <property type="entry name" value="Por_Secre_tail"/>
    <property type="match status" value="1"/>
</dbReference>
<proteinExistence type="predicted"/>
<evidence type="ECO:0000313" key="3">
    <source>
        <dbReference type="EMBL" id="TPE42399.1"/>
    </source>
</evidence>
<organism evidence="3 4">
    <name type="scientific">Pontibacter mangrovi</name>
    <dbReference type="NCBI Taxonomy" id="2589816"/>
    <lineage>
        <taxon>Bacteria</taxon>
        <taxon>Pseudomonadati</taxon>
        <taxon>Bacteroidota</taxon>
        <taxon>Cytophagia</taxon>
        <taxon>Cytophagales</taxon>
        <taxon>Hymenobacteraceae</taxon>
        <taxon>Pontibacter</taxon>
    </lineage>
</organism>
<name>A0A501VYB3_9BACT</name>
<gene>
    <name evidence="3" type="ORF">FJM65_18410</name>
</gene>
<dbReference type="Gene3D" id="2.60.40.10">
    <property type="entry name" value="Immunoglobulins"/>
    <property type="match status" value="1"/>
</dbReference>
<dbReference type="NCBIfam" id="TIGR04183">
    <property type="entry name" value="Por_Secre_tail"/>
    <property type="match status" value="1"/>
</dbReference>
<evidence type="ECO:0000259" key="2">
    <source>
        <dbReference type="Pfam" id="PF19081"/>
    </source>
</evidence>
<dbReference type="Gene3D" id="2.60.120.260">
    <property type="entry name" value="Galactose-binding domain-like"/>
    <property type="match status" value="1"/>
</dbReference>
<comment type="caution">
    <text evidence="3">The sequence shown here is derived from an EMBL/GenBank/DDBJ whole genome shotgun (WGS) entry which is preliminary data.</text>
</comment>
<keyword evidence="4" id="KW-1185">Reference proteome</keyword>
<dbReference type="Proteomes" id="UP000316727">
    <property type="component" value="Unassembled WGS sequence"/>
</dbReference>
<evidence type="ECO:0000313" key="4">
    <source>
        <dbReference type="Proteomes" id="UP000316727"/>
    </source>
</evidence>
<feature type="domain" description="Ig-like" evidence="2">
    <location>
        <begin position="412"/>
        <end position="490"/>
    </location>
</feature>
<reference evidence="3 4" key="1">
    <citation type="submission" date="2019-06" db="EMBL/GenBank/DDBJ databases">
        <title>A novel bacterium of genus Pontibacter, isolated from marine sediment.</title>
        <authorList>
            <person name="Huang H."/>
            <person name="Mo K."/>
            <person name="Hu Y."/>
        </authorList>
    </citation>
    <scope>NUCLEOTIDE SEQUENCE [LARGE SCALE GENOMIC DNA]</scope>
    <source>
        <strain evidence="3 4">HB172049</strain>
    </source>
</reference>
<feature type="domain" description="Ig-like" evidence="2">
    <location>
        <begin position="501"/>
        <end position="568"/>
    </location>
</feature>
<evidence type="ECO:0000259" key="1">
    <source>
        <dbReference type="Pfam" id="PF18962"/>
    </source>
</evidence>
<dbReference type="EMBL" id="VFRQ01000013">
    <property type="protein sequence ID" value="TPE42399.1"/>
    <property type="molecule type" value="Genomic_DNA"/>
</dbReference>
<dbReference type="InterPro" id="IPR013783">
    <property type="entry name" value="Ig-like_fold"/>
</dbReference>